<protein>
    <recommendedName>
        <fullName evidence="3">Sulfotransferase family protein</fullName>
    </recommendedName>
</protein>
<keyword evidence="2" id="KW-1185">Reference proteome</keyword>
<dbReference type="InterPro" id="IPR027417">
    <property type="entry name" value="P-loop_NTPase"/>
</dbReference>
<sequence>MIVSHRHKLIFIKTLKTAGTSVELALSKHCGPDDVITPIFPAVEGNSYRNFRGWFNPLRGARSKPDFVKNCEELAKRKRFYNHIPARFARARMPRPIWDNYLKVCVERNPWDKTLSHFHMFQNAAWHRHYTPNLTLDAYLEKGIFCHNAPFYCDVDGTVIVDRILRYDRLSQELSALFAELDIPFDRLPNAKGGIRQDRRSYQEVFNAGQKSKVEEVFQAEINLLKWDF</sequence>
<comment type="caution">
    <text evidence="1">The sequence shown here is derived from an EMBL/GenBank/DDBJ whole genome shotgun (WGS) entry which is preliminary data.</text>
</comment>
<evidence type="ECO:0008006" key="3">
    <source>
        <dbReference type="Google" id="ProtNLM"/>
    </source>
</evidence>
<proteinExistence type="predicted"/>
<dbReference type="RefSeq" id="WP_183526104.1">
    <property type="nucleotide sequence ID" value="NZ_JACIJM010000002.1"/>
</dbReference>
<dbReference type="Proteomes" id="UP000535415">
    <property type="component" value="Unassembled WGS sequence"/>
</dbReference>
<dbReference type="Gene3D" id="3.40.50.300">
    <property type="entry name" value="P-loop containing nucleotide triphosphate hydrolases"/>
    <property type="match status" value="1"/>
</dbReference>
<name>A0A7W9BIW5_9RHOB</name>
<evidence type="ECO:0000313" key="2">
    <source>
        <dbReference type="Proteomes" id="UP000535415"/>
    </source>
</evidence>
<dbReference type="EMBL" id="JACIJM010000002">
    <property type="protein sequence ID" value="MBB5721265.1"/>
    <property type="molecule type" value="Genomic_DNA"/>
</dbReference>
<reference evidence="1 2" key="1">
    <citation type="submission" date="2020-08" db="EMBL/GenBank/DDBJ databases">
        <title>Genomic Encyclopedia of Type Strains, Phase IV (KMG-IV): sequencing the most valuable type-strain genomes for metagenomic binning, comparative biology and taxonomic classification.</title>
        <authorList>
            <person name="Goeker M."/>
        </authorList>
    </citation>
    <scope>NUCLEOTIDE SEQUENCE [LARGE SCALE GENOMIC DNA]</scope>
    <source>
        <strain evidence="1 2">DSM 101064</strain>
    </source>
</reference>
<dbReference type="SUPFAM" id="SSF52540">
    <property type="entry name" value="P-loop containing nucleoside triphosphate hydrolases"/>
    <property type="match status" value="1"/>
</dbReference>
<gene>
    <name evidence="1" type="ORF">FHS72_000872</name>
</gene>
<evidence type="ECO:0000313" key="1">
    <source>
        <dbReference type="EMBL" id="MBB5721265.1"/>
    </source>
</evidence>
<accession>A0A7W9BIW5</accession>
<organism evidence="1 2">
    <name type="scientific">Yoonia ponticola</name>
    <dbReference type="NCBI Taxonomy" id="1524255"/>
    <lineage>
        <taxon>Bacteria</taxon>
        <taxon>Pseudomonadati</taxon>
        <taxon>Pseudomonadota</taxon>
        <taxon>Alphaproteobacteria</taxon>
        <taxon>Rhodobacterales</taxon>
        <taxon>Paracoccaceae</taxon>
        <taxon>Yoonia</taxon>
    </lineage>
</organism>
<dbReference type="AlphaFoldDB" id="A0A7W9BIW5"/>